<keyword evidence="8" id="KW-1185">Reference proteome</keyword>
<dbReference type="PANTHER" id="PTHR37937:SF1">
    <property type="entry name" value="CONJUGATIVE TRANSFER: DNA TRANSPORT"/>
    <property type="match status" value="1"/>
</dbReference>
<dbReference type="SUPFAM" id="SSF52540">
    <property type="entry name" value="P-loop containing nucleoside triphosphate hydrolases"/>
    <property type="match status" value="1"/>
</dbReference>
<dbReference type="EMBL" id="OMOJ01000005">
    <property type="protein sequence ID" value="SPF80658.1"/>
    <property type="molecule type" value="Genomic_DNA"/>
</dbReference>
<dbReference type="InterPro" id="IPR027417">
    <property type="entry name" value="P-loop_NTPase"/>
</dbReference>
<proteinExistence type="inferred from homology"/>
<keyword evidence="6" id="KW-0472">Membrane</keyword>
<dbReference type="InterPro" id="IPR051539">
    <property type="entry name" value="T4SS-coupling_protein"/>
</dbReference>
<dbReference type="Pfam" id="PF02534">
    <property type="entry name" value="T4SS-DNA_transf"/>
    <property type="match status" value="1"/>
</dbReference>
<evidence type="ECO:0000256" key="3">
    <source>
        <dbReference type="ARBA" id="ARBA00022475"/>
    </source>
</evidence>
<dbReference type="RefSeq" id="WP_181389458.1">
    <property type="nucleotide sequence ID" value="NZ_OMOJ01000005.1"/>
</dbReference>
<dbReference type="Proteomes" id="UP000244904">
    <property type="component" value="Unassembled WGS sequence"/>
</dbReference>
<keyword evidence="4" id="KW-0812">Transmembrane</keyword>
<evidence type="ECO:0000256" key="1">
    <source>
        <dbReference type="ARBA" id="ARBA00004651"/>
    </source>
</evidence>
<keyword evidence="3" id="KW-1003">Cell membrane</keyword>
<evidence type="ECO:0000313" key="7">
    <source>
        <dbReference type="EMBL" id="SPF80658.1"/>
    </source>
</evidence>
<dbReference type="PANTHER" id="PTHR37937">
    <property type="entry name" value="CONJUGATIVE TRANSFER: DNA TRANSPORT"/>
    <property type="match status" value="1"/>
</dbReference>
<name>A0A2R8AXD9_9RHOB</name>
<gene>
    <name evidence="7" type="primary">traG_1</name>
    <name evidence="7" type="ORF">PRI8871_02468</name>
</gene>
<dbReference type="GO" id="GO:0005886">
    <property type="term" value="C:plasma membrane"/>
    <property type="evidence" value="ECO:0007669"/>
    <property type="project" value="UniProtKB-SubCell"/>
</dbReference>
<dbReference type="Gene3D" id="3.40.50.300">
    <property type="entry name" value="P-loop containing nucleotide triphosphate hydrolases"/>
    <property type="match status" value="1"/>
</dbReference>
<evidence type="ECO:0000313" key="8">
    <source>
        <dbReference type="Proteomes" id="UP000244904"/>
    </source>
</evidence>
<protein>
    <submittedName>
        <fullName evidence="7">Conjugal transfer protein TraG</fullName>
    </submittedName>
</protein>
<dbReference type="AlphaFoldDB" id="A0A2R8AXD9"/>
<comment type="subcellular location">
    <subcellularLocation>
        <location evidence="1">Cell membrane</location>
        <topology evidence="1">Multi-pass membrane protein</topology>
    </subcellularLocation>
</comment>
<organism evidence="7 8">
    <name type="scientific">Pseudoprimorskyibacter insulae</name>
    <dbReference type="NCBI Taxonomy" id="1695997"/>
    <lineage>
        <taxon>Bacteria</taxon>
        <taxon>Pseudomonadati</taxon>
        <taxon>Pseudomonadota</taxon>
        <taxon>Alphaproteobacteria</taxon>
        <taxon>Rhodobacterales</taxon>
        <taxon>Paracoccaceae</taxon>
        <taxon>Pseudoprimorskyibacter</taxon>
    </lineage>
</organism>
<evidence type="ECO:0000256" key="2">
    <source>
        <dbReference type="ARBA" id="ARBA00008806"/>
    </source>
</evidence>
<sequence length="439" mass="49318">MAGQDDKYCIYWNPLGLHGLPQHRINPVDYIRKDSPSLVSDVKVLCQNLVVASGSAQGVYFEGRAQEILEGVILNLVEQKGVLTLPDLYHVVNLIPGGGENWLDFGFEMSESQFPIARRVEEEIATSRENGANSFQSIMGEIYRALAPLSDPILLQSVSPPFDFSMAELCANDRKYQLYLMPPAEMVMPWAGIVKSFFVAGTIWKSRAPHAPRQTWIMDECGQLGKFPMIPKLYTYGAGIGIQPFAVFQNSKQMNGLTENGAELIASSAALSLYYAVRDLPSAEQLSRMLGAETLEYNDSLQQSRAELAKSQAAQAFISGGDPFAAVLNYRHHKQAAAHRSQQRRMVRNPDEIIQTPPDKGYAFVDGLSHPLEYDRRPYYNEPWMAGRFFPNPYHPPCDAVRVKSGWGHRTLRVRDVTPPSHLMHYPQYAHGRMRVLEK</sequence>
<reference evidence="8" key="1">
    <citation type="submission" date="2018-03" db="EMBL/GenBank/DDBJ databases">
        <authorList>
            <person name="Rodrigo-Torres L."/>
            <person name="Arahal R. D."/>
            <person name="Lucena T."/>
        </authorList>
    </citation>
    <scope>NUCLEOTIDE SEQUENCE [LARGE SCALE GENOMIC DNA]</scope>
    <source>
        <strain evidence="8">CECT 8871</strain>
    </source>
</reference>
<evidence type="ECO:0000256" key="6">
    <source>
        <dbReference type="ARBA" id="ARBA00023136"/>
    </source>
</evidence>
<keyword evidence="5" id="KW-1133">Transmembrane helix</keyword>
<comment type="similarity">
    <text evidence="2">Belongs to the VirD4/TraG family.</text>
</comment>
<dbReference type="InterPro" id="IPR003688">
    <property type="entry name" value="TraG/VirD4"/>
</dbReference>
<evidence type="ECO:0000256" key="4">
    <source>
        <dbReference type="ARBA" id="ARBA00022692"/>
    </source>
</evidence>
<accession>A0A2R8AXD9</accession>
<evidence type="ECO:0000256" key="5">
    <source>
        <dbReference type="ARBA" id="ARBA00022989"/>
    </source>
</evidence>